<dbReference type="SUPFAM" id="SSF48366">
    <property type="entry name" value="Ras GEF"/>
    <property type="match status" value="1"/>
</dbReference>
<evidence type="ECO:0000259" key="3">
    <source>
        <dbReference type="PROSITE" id="PS50212"/>
    </source>
</evidence>
<dbReference type="Gene3D" id="3.40.50.300">
    <property type="entry name" value="P-loop containing nucleotide triphosphate hydrolases"/>
    <property type="match status" value="1"/>
</dbReference>
<evidence type="ECO:0000313" key="5">
    <source>
        <dbReference type="Proteomes" id="UP000092993"/>
    </source>
</evidence>
<dbReference type="OMA" id="SDMERSE"/>
<feature type="compositionally biased region" description="Basic and acidic residues" evidence="2">
    <location>
        <begin position="401"/>
        <end position="416"/>
    </location>
</feature>
<dbReference type="Gene3D" id="1.20.870.10">
    <property type="entry name" value="Son of sevenless (SoS) protein Chain: S domain 1"/>
    <property type="match status" value="1"/>
</dbReference>
<dbReference type="InterPro" id="IPR027417">
    <property type="entry name" value="P-loop_NTPase"/>
</dbReference>
<feature type="compositionally biased region" description="Low complexity" evidence="2">
    <location>
        <begin position="113"/>
        <end position="122"/>
    </location>
</feature>
<dbReference type="CDD" id="cd06224">
    <property type="entry name" value="REM"/>
    <property type="match status" value="1"/>
</dbReference>
<keyword evidence="1" id="KW-0344">Guanine-nucleotide releasing factor</keyword>
<feature type="region of interest" description="Disordered" evidence="2">
    <location>
        <begin position="1"/>
        <end position="122"/>
    </location>
</feature>
<dbReference type="STRING" id="5627.A0A1C7MRX7"/>
<dbReference type="Proteomes" id="UP000092993">
    <property type="component" value="Unassembled WGS sequence"/>
</dbReference>
<evidence type="ECO:0000256" key="1">
    <source>
        <dbReference type="PROSITE-ProRule" id="PRU00135"/>
    </source>
</evidence>
<dbReference type="SUPFAM" id="SSF52540">
    <property type="entry name" value="P-loop containing nucleoside triphosphate hydrolases"/>
    <property type="match status" value="1"/>
</dbReference>
<protein>
    <recommendedName>
        <fullName evidence="3">N-terminal Ras-GEF domain-containing protein</fullName>
    </recommendedName>
</protein>
<dbReference type="PROSITE" id="PS50212">
    <property type="entry name" value="RASGEF_NTER"/>
    <property type="match status" value="1"/>
</dbReference>
<comment type="caution">
    <text evidence="4">The sequence shown here is derived from an EMBL/GenBank/DDBJ whole genome shotgun (WGS) entry which is preliminary data.</text>
</comment>
<dbReference type="EMBL" id="LUGG01000001">
    <property type="protein sequence ID" value="OBZ79615.1"/>
    <property type="molecule type" value="Genomic_DNA"/>
</dbReference>
<accession>A0A1C7MRX7</accession>
<dbReference type="AlphaFoldDB" id="A0A1C7MRX7"/>
<feature type="compositionally biased region" description="Polar residues" evidence="2">
    <location>
        <begin position="19"/>
        <end position="29"/>
    </location>
</feature>
<sequence>MPSRPVPPGPAATDVHPSQDASPFSSNTVRQHDATGLSHASSTGHDKRTLHNSVPARSRGISVSTVDDRDGPPYDESDMERSEDVIRRARKGKGTSRQFVSPGELPLPSRLQSKGSSPTMSKSSAAIVPARSSSLNHRLAKQKSLMSVNTHIPMPHQLPEICLVVVGAAGCGKSTFIRKGLKAYGLSESESISIHPSPTGPEDEIFTYTLRTGKIPASQDTPERLLRVLEVDVSALDIQGPHKIWPGLTPSWDAALICYDASNEESFIHVEDIMGAFGDLKLPTVVLACKSELERRVDPSRASVVLRPYDVGLVEISVATSQGKEKMRDTFDWLFRAIIENQSFGLRNGLRNPASPAVLTSPPPWEVARASSATPTASSNIPRTPSTPTSPTRARSTSDLLSEHEKSKREEREQHVGKLGMAGMRSRGSLHTHPGAAGSTDGLIHMDEAHDGTREISMKGSRAPPWMSLEDLLNKLLFMAVSDDDPVFVSHFLLTYRRFASPRAVLLAMQKRMRSLDQPTGDPMFACYAQMRICHLLDTWITLYPNDFAVHGAASALGALIKSILSKTYLLHYGSDFLPFLELVPSLKDEDAGWALKVEDEGDDSSILDDEERSLMLDSESPVSTSPAQTFVDADAAHTPTTGFTQPSFTRERKASLPLTAKALVALNPATSPTNSMHESFLEHSPKQILRRLLAISQELQPLDPQVIAEEITRFEAAYFAKIEVRVVFGESILTVLTWSTAAALVAAGTRAGQEGRGIRLNSDV</sequence>
<dbReference type="InterPro" id="IPR000651">
    <property type="entry name" value="Ras-like_Gua-exchang_fac_N"/>
</dbReference>
<name>A0A1C7MRX7_GRIFR</name>
<feature type="domain" description="N-terminal Ras-GEF" evidence="3">
    <location>
        <begin position="460"/>
        <end position="588"/>
    </location>
</feature>
<proteinExistence type="predicted"/>
<evidence type="ECO:0000256" key="2">
    <source>
        <dbReference type="SAM" id="MobiDB-lite"/>
    </source>
</evidence>
<dbReference type="OrthoDB" id="28357at2759"/>
<feature type="compositionally biased region" description="Low complexity" evidence="2">
    <location>
        <begin position="368"/>
        <end position="400"/>
    </location>
</feature>
<keyword evidence="5" id="KW-1185">Reference proteome</keyword>
<dbReference type="InterPro" id="IPR023578">
    <property type="entry name" value="Ras_GEF_dom_sf"/>
</dbReference>
<gene>
    <name evidence="4" type="ORF">A0H81_01151</name>
</gene>
<dbReference type="CDD" id="cd00882">
    <property type="entry name" value="Ras_like_GTPase"/>
    <property type="match status" value="1"/>
</dbReference>
<reference evidence="4 5" key="1">
    <citation type="submission" date="2016-03" db="EMBL/GenBank/DDBJ databases">
        <title>Whole genome sequencing of Grifola frondosa 9006-11.</title>
        <authorList>
            <person name="Min B."/>
            <person name="Park H."/>
            <person name="Kim J.-G."/>
            <person name="Cho H."/>
            <person name="Oh Y.-L."/>
            <person name="Kong W.-S."/>
            <person name="Choi I.-G."/>
        </authorList>
    </citation>
    <scope>NUCLEOTIDE SEQUENCE [LARGE SCALE GENOMIC DNA]</scope>
    <source>
        <strain evidence="4 5">9006-11</strain>
    </source>
</reference>
<feature type="compositionally biased region" description="Pro residues" evidence="2">
    <location>
        <begin position="1"/>
        <end position="10"/>
    </location>
</feature>
<evidence type="ECO:0000313" key="4">
    <source>
        <dbReference type="EMBL" id="OBZ79615.1"/>
    </source>
</evidence>
<dbReference type="GO" id="GO:0005085">
    <property type="term" value="F:guanyl-nucleotide exchange factor activity"/>
    <property type="evidence" value="ECO:0007669"/>
    <property type="project" value="UniProtKB-KW"/>
</dbReference>
<dbReference type="Pfam" id="PF00618">
    <property type="entry name" value="RasGEF_N"/>
    <property type="match status" value="1"/>
</dbReference>
<feature type="region of interest" description="Disordered" evidence="2">
    <location>
        <begin position="355"/>
        <end position="418"/>
    </location>
</feature>
<organism evidence="4 5">
    <name type="scientific">Grifola frondosa</name>
    <name type="common">Maitake</name>
    <name type="synonym">Polyporus frondosus</name>
    <dbReference type="NCBI Taxonomy" id="5627"/>
    <lineage>
        <taxon>Eukaryota</taxon>
        <taxon>Fungi</taxon>
        <taxon>Dikarya</taxon>
        <taxon>Basidiomycota</taxon>
        <taxon>Agaricomycotina</taxon>
        <taxon>Agaricomycetes</taxon>
        <taxon>Polyporales</taxon>
        <taxon>Grifolaceae</taxon>
        <taxon>Grifola</taxon>
    </lineage>
</organism>